<dbReference type="PANTHER" id="PTHR43243">
    <property type="entry name" value="INNER MEMBRANE TRANSPORTER YGJI-RELATED"/>
    <property type="match status" value="1"/>
</dbReference>
<feature type="transmembrane region" description="Helical" evidence="6">
    <location>
        <begin position="445"/>
        <end position="463"/>
    </location>
</feature>
<evidence type="ECO:0000256" key="3">
    <source>
        <dbReference type="ARBA" id="ARBA00022989"/>
    </source>
</evidence>
<feature type="transmembrane region" description="Helical" evidence="6">
    <location>
        <begin position="97"/>
        <end position="123"/>
    </location>
</feature>
<evidence type="ECO:0000256" key="4">
    <source>
        <dbReference type="ARBA" id="ARBA00023136"/>
    </source>
</evidence>
<evidence type="ECO:0000313" key="7">
    <source>
        <dbReference type="EMBL" id="MCV7225782.1"/>
    </source>
</evidence>
<evidence type="ECO:0000256" key="5">
    <source>
        <dbReference type="SAM" id="MobiDB-lite"/>
    </source>
</evidence>
<feature type="transmembrane region" description="Helical" evidence="6">
    <location>
        <begin position="36"/>
        <end position="59"/>
    </location>
</feature>
<dbReference type="EMBL" id="JACKTY010000018">
    <property type="protein sequence ID" value="MCV7225782.1"/>
    <property type="molecule type" value="Genomic_DNA"/>
</dbReference>
<dbReference type="PANTHER" id="PTHR43243:SF24">
    <property type="entry name" value="CATIONIC AMINO ACID TRANSPORT INTEGRAL MEMBRANE PROTEIN ROCE-RELATED"/>
    <property type="match status" value="1"/>
</dbReference>
<comment type="caution">
    <text evidence="7">The sequence shown here is derived from an EMBL/GenBank/DDBJ whole genome shotgun (WGS) entry which is preliminary data.</text>
</comment>
<evidence type="ECO:0000256" key="6">
    <source>
        <dbReference type="SAM" id="Phobius"/>
    </source>
</evidence>
<dbReference type="Gene3D" id="1.20.1740.10">
    <property type="entry name" value="Amino acid/polyamine transporter I"/>
    <property type="match status" value="1"/>
</dbReference>
<keyword evidence="3 6" id="KW-1133">Transmembrane helix</keyword>
<feature type="transmembrane region" description="Helical" evidence="6">
    <location>
        <begin position="224"/>
        <end position="246"/>
    </location>
</feature>
<keyword evidence="8" id="KW-1185">Reference proteome</keyword>
<gene>
    <name evidence="7" type="ORF">H7J73_07020</name>
</gene>
<evidence type="ECO:0000256" key="1">
    <source>
        <dbReference type="ARBA" id="ARBA00004141"/>
    </source>
</evidence>
<keyword evidence="2 6" id="KW-0812">Transmembrane</keyword>
<feature type="transmembrane region" description="Helical" evidence="6">
    <location>
        <begin position="65"/>
        <end position="85"/>
    </location>
</feature>
<feature type="transmembrane region" description="Helical" evidence="6">
    <location>
        <begin position="161"/>
        <end position="184"/>
    </location>
</feature>
<dbReference type="PIRSF" id="PIRSF006060">
    <property type="entry name" value="AA_transporter"/>
    <property type="match status" value="1"/>
</dbReference>
<keyword evidence="4 6" id="KW-0472">Membrane</keyword>
<dbReference type="InterPro" id="IPR002293">
    <property type="entry name" value="AA/rel_permease1"/>
</dbReference>
<feature type="transmembrane region" description="Helical" evidence="6">
    <location>
        <begin position="421"/>
        <end position="439"/>
    </location>
</feature>
<proteinExistence type="predicted"/>
<organism evidence="7 8">
    <name type="scientific">Mycolicibacterium komossense</name>
    <dbReference type="NCBI Taxonomy" id="1779"/>
    <lineage>
        <taxon>Bacteria</taxon>
        <taxon>Bacillati</taxon>
        <taxon>Actinomycetota</taxon>
        <taxon>Actinomycetes</taxon>
        <taxon>Mycobacteriales</taxon>
        <taxon>Mycobacteriaceae</taxon>
        <taxon>Mycolicibacterium</taxon>
    </lineage>
</organism>
<feature type="transmembrane region" description="Helical" evidence="6">
    <location>
        <begin position="196"/>
        <end position="218"/>
    </location>
</feature>
<evidence type="ECO:0000313" key="8">
    <source>
        <dbReference type="Proteomes" id="UP001526201"/>
    </source>
</evidence>
<feature type="compositionally biased region" description="Polar residues" evidence="5">
    <location>
        <begin position="485"/>
        <end position="495"/>
    </location>
</feature>
<dbReference type="Proteomes" id="UP001526201">
    <property type="component" value="Unassembled WGS sequence"/>
</dbReference>
<reference evidence="7 8" key="1">
    <citation type="journal article" date="2022" name="BMC Genomics">
        <title>Comparative genome analysis of mycobacteria focusing on tRNA and non-coding RNA.</title>
        <authorList>
            <person name="Behra P.R.K."/>
            <person name="Pettersson B.M.F."/>
            <person name="Ramesh M."/>
            <person name="Das S."/>
            <person name="Dasgupta S."/>
            <person name="Kirsebom L.A."/>
        </authorList>
    </citation>
    <scope>NUCLEOTIDE SEQUENCE [LARGE SCALE GENOMIC DNA]</scope>
    <source>
        <strain evidence="7 8">DSM 44078</strain>
    </source>
</reference>
<comment type="subcellular location">
    <subcellularLocation>
        <location evidence="1">Membrane</location>
        <topology evidence="1">Multi-pass membrane protein</topology>
    </subcellularLocation>
</comment>
<feature type="transmembrane region" description="Helical" evidence="6">
    <location>
        <begin position="390"/>
        <end position="409"/>
    </location>
</feature>
<feature type="transmembrane region" description="Helical" evidence="6">
    <location>
        <begin position="267"/>
        <end position="291"/>
    </location>
</feature>
<feature type="region of interest" description="Disordered" evidence="5">
    <location>
        <begin position="473"/>
        <end position="495"/>
    </location>
</feature>
<evidence type="ECO:0000256" key="2">
    <source>
        <dbReference type="ARBA" id="ARBA00022692"/>
    </source>
</evidence>
<sequence length="495" mass="52064">MPAPPASAGIWSQLARKQVRTASADERPLTRSLGPFQLAMIGVGCTIGTGIFFSLSTAVPKAGPAVVISFLIASLAAGLAALCYAELASSIPAAGSAYSYAYAVIGQYAAVGVAACLMLEYGVATAASAVGWSGYVNQLYSDLTGWEIPYWALHAPGSSDAAGHFGVINLPSLVLVLMCTVLLLRGVRESMLVNTIMVLVKLTVLAFFVVIAFTAFNADNFKDFAPMGVAGIGAGTATIFFTFVGIDAISTAGEEVRDPRKNLPRAIMIALGIVLTIYMLVAVAAVGAQYWTEFDGQEAGLSVILDNIMHQRWPGMVLAAGAVISIFSVTLVTLYGQTRILFSMGRDSIVSKRFATVGGQSHVPVFNTLAVAAVVGPAAAFIPLDALADLTSIGTMVAFIVVAISLIVARRASSIKPSFRVPLYPLTPILTVVVCGYVLTGLSSTTWKFFAAWMVLTYGYYLLRGRKIADENAATPPPPVESPEISDSTPQLDQH</sequence>
<accession>A0ABT3C8K3</accession>
<name>A0ABT3C8K3_9MYCO</name>
<feature type="transmembrane region" description="Helical" evidence="6">
    <location>
        <begin position="316"/>
        <end position="342"/>
    </location>
</feature>
<dbReference type="Pfam" id="PF13520">
    <property type="entry name" value="AA_permease_2"/>
    <property type="match status" value="1"/>
</dbReference>
<feature type="transmembrane region" description="Helical" evidence="6">
    <location>
        <begin position="363"/>
        <end position="384"/>
    </location>
</feature>
<protein>
    <submittedName>
        <fullName evidence="7">Amino acid permease</fullName>
    </submittedName>
</protein>